<dbReference type="EMBL" id="JBFDTB010000015">
    <property type="protein sequence ID" value="MEW3466447.1"/>
    <property type="molecule type" value="Genomic_DNA"/>
</dbReference>
<reference evidence="1 2" key="1">
    <citation type="submission" date="2024-05" db="EMBL/GenBank/DDBJ databases">
        <title>Human gut microbiome strain richness.</title>
        <authorList>
            <person name="Chen-Liaw A."/>
        </authorList>
    </citation>
    <scope>NUCLEOTIDE SEQUENCE [LARGE SCALE GENOMIC DNA]</scope>
    <source>
        <strain evidence="1 2">J1100102st1_G3_J1100102_180507</strain>
    </source>
</reference>
<keyword evidence="2" id="KW-1185">Reference proteome</keyword>
<proteinExistence type="predicted"/>
<dbReference type="RefSeq" id="WP_196044406.1">
    <property type="nucleotide sequence ID" value="NZ_JBFDTA010000010.1"/>
</dbReference>
<dbReference type="Proteomes" id="UP001554047">
    <property type="component" value="Unassembled WGS sequence"/>
</dbReference>
<gene>
    <name evidence="1" type="ORF">AB1I55_10120</name>
</gene>
<sequence>MIKLNLKPSTNKFVAKSISEFVRWLKKNYDFPSAVHVNVTGANYIRNGVTGEKATATCYLPCSKYEVAEINISTGDFFEFVKAEGKDSAIYTIVHSICHEIQHYYQWIDDSTLNEEEADHGADEMTYEYIDFRGFLYE</sequence>
<name>A0ABV3MDE0_9ENTE</name>
<accession>A0ABV3MDE0</accession>
<organism evidence="1 2">
    <name type="scientific">Enterococcus entomosocium</name>
    <dbReference type="NCBI Taxonomy" id="3034352"/>
    <lineage>
        <taxon>Bacteria</taxon>
        <taxon>Bacillati</taxon>
        <taxon>Bacillota</taxon>
        <taxon>Bacilli</taxon>
        <taxon>Lactobacillales</taxon>
        <taxon>Enterococcaceae</taxon>
        <taxon>Enterococcus</taxon>
    </lineage>
</organism>
<evidence type="ECO:0000313" key="1">
    <source>
        <dbReference type="EMBL" id="MEW3466447.1"/>
    </source>
</evidence>
<protein>
    <submittedName>
        <fullName evidence="1">Uncharacterized protein</fullName>
    </submittedName>
</protein>
<comment type="caution">
    <text evidence="1">The sequence shown here is derived from an EMBL/GenBank/DDBJ whole genome shotgun (WGS) entry which is preliminary data.</text>
</comment>
<evidence type="ECO:0000313" key="2">
    <source>
        <dbReference type="Proteomes" id="UP001554047"/>
    </source>
</evidence>